<evidence type="ECO:0000256" key="2">
    <source>
        <dbReference type="ARBA" id="ARBA00022679"/>
    </source>
</evidence>
<comment type="similarity">
    <text evidence="1 3">Belongs to the UDP-glycosyltransferase family.</text>
</comment>
<evidence type="ECO:0000256" key="3">
    <source>
        <dbReference type="RuleBase" id="RU003718"/>
    </source>
</evidence>
<keyword evidence="3" id="KW-0328">Glycosyltransferase</keyword>
<sequence length="152" mass="17067">MNEVKRHELPYGFEERVGGRGLILRDWVPQLEILSHPSTGGFMSHCGWNSCIESLTMGVPIASWPMHSDQPRNAIFITQVLKVGLVAKDWEHGDVLMTASAVKNVVTRLMDTKEGDEIRERAMELKMAIHRSMDEGGVSHVEMGSFIAHITR</sequence>
<comment type="caution">
    <text evidence="4">The sequence shown here is derived from an EMBL/GenBank/DDBJ whole genome shotgun (WGS) entry which is preliminary data.</text>
</comment>
<dbReference type="Pfam" id="PF00201">
    <property type="entry name" value="UDPGT"/>
    <property type="match status" value="1"/>
</dbReference>
<dbReference type="Proteomes" id="UP001359559">
    <property type="component" value="Unassembled WGS sequence"/>
</dbReference>
<dbReference type="FunFam" id="3.40.50.2000:FF:000060">
    <property type="entry name" value="Glycosyltransferase"/>
    <property type="match status" value="1"/>
</dbReference>
<evidence type="ECO:0000313" key="5">
    <source>
        <dbReference type="Proteomes" id="UP001359559"/>
    </source>
</evidence>
<protein>
    <submittedName>
        <fullName evidence="4">Uncharacterized protein</fullName>
    </submittedName>
</protein>
<keyword evidence="5" id="KW-1185">Reference proteome</keyword>
<reference evidence="4 5" key="1">
    <citation type="submission" date="2024-01" db="EMBL/GenBank/DDBJ databases">
        <title>The genomes of 5 underutilized Papilionoideae crops provide insights into root nodulation and disease resistance.</title>
        <authorList>
            <person name="Yuan L."/>
        </authorList>
    </citation>
    <scope>NUCLEOTIDE SEQUENCE [LARGE SCALE GENOMIC DNA]</scope>
    <source>
        <strain evidence="4">LY-2023</strain>
        <tissue evidence="4">Leaf</tissue>
    </source>
</reference>
<organism evidence="4 5">
    <name type="scientific">Clitoria ternatea</name>
    <name type="common">Butterfly pea</name>
    <dbReference type="NCBI Taxonomy" id="43366"/>
    <lineage>
        <taxon>Eukaryota</taxon>
        <taxon>Viridiplantae</taxon>
        <taxon>Streptophyta</taxon>
        <taxon>Embryophyta</taxon>
        <taxon>Tracheophyta</taxon>
        <taxon>Spermatophyta</taxon>
        <taxon>Magnoliopsida</taxon>
        <taxon>eudicotyledons</taxon>
        <taxon>Gunneridae</taxon>
        <taxon>Pentapetalae</taxon>
        <taxon>rosids</taxon>
        <taxon>fabids</taxon>
        <taxon>Fabales</taxon>
        <taxon>Fabaceae</taxon>
        <taxon>Papilionoideae</taxon>
        <taxon>50 kb inversion clade</taxon>
        <taxon>NPAAA clade</taxon>
        <taxon>indigoferoid/millettioid clade</taxon>
        <taxon>Phaseoleae</taxon>
        <taxon>Clitoria</taxon>
    </lineage>
</organism>
<dbReference type="InterPro" id="IPR002213">
    <property type="entry name" value="UDP_glucos_trans"/>
</dbReference>
<dbReference type="GO" id="GO:0008194">
    <property type="term" value="F:UDP-glycosyltransferase activity"/>
    <property type="evidence" value="ECO:0007669"/>
    <property type="project" value="InterPro"/>
</dbReference>
<dbReference type="PANTHER" id="PTHR48044">
    <property type="entry name" value="GLYCOSYLTRANSFERASE"/>
    <property type="match status" value="1"/>
</dbReference>
<keyword evidence="2 3" id="KW-0808">Transferase</keyword>
<accession>A0AAN9IHI7</accession>
<proteinExistence type="inferred from homology"/>
<dbReference type="InterPro" id="IPR035595">
    <property type="entry name" value="UDP_glycos_trans_CS"/>
</dbReference>
<dbReference type="Gene3D" id="3.40.50.2000">
    <property type="entry name" value="Glycogen Phosphorylase B"/>
    <property type="match status" value="1"/>
</dbReference>
<dbReference type="PANTHER" id="PTHR48044:SF27">
    <property type="entry name" value="GLYCOSYLTRANSFERASE"/>
    <property type="match status" value="1"/>
</dbReference>
<evidence type="ECO:0000313" key="4">
    <source>
        <dbReference type="EMBL" id="KAK7278799.1"/>
    </source>
</evidence>
<dbReference type="GO" id="GO:1901137">
    <property type="term" value="P:carbohydrate derivative biosynthetic process"/>
    <property type="evidence" value="ECO:0007669"/>
    <property type="project" value="UniProtKB-ARBA"/>
</dbReference>
<dbReference type="EMBL" id="JAYKXN010000006">
    <property type="protein sequence ID" value="KAK7278799.1"/>
    <property type="molecule type" value="Genomic_DNA"/>
</dbReference>
<dbReference type="PROSITE" id="PS00375">
    <property type="entry name" value="UDPGT"/>
    <property type="match status" value="1"/>
</dbReference>
<evidence type="ECO:0000256" key="1">
    <source>
        <dbReference type="ARBA" id="ARBA00009995"/>
    </source>
</evidence>
<name>A0AAN9IHI7_CLITE</name>
<dbReference type="AlphaFoldDB" id="A0AAN9IHI7"/>
<dbReference type="SUPFAM" id="SSF53756">
    <property type="entry name" value="UDP-Glycosyltransferase/glycogen phosphorylase"/>
    <property type="match status" value="1"/>
</dbReference>
<gene>
    <name evidence="4" type="ORF">RJT34_23835</name>
</gene>
<dbReference type="CDD" id="cd03784">
    <property type="entry name" value="GT1_Gtf-like"/>
    <property type="match status" value="1"/>
</dbReference>